<dbReference type="OrthoDB" id="9815825at2"/>
<dbReference type="AlphaFoldDB" id="A7NLX3"/>
<evidence type="ECO:0000313" key="3">
    <source>
        <dbReference type="EMBL" id="ABU58521.1"/>
    </source>
</evidence>
<name>A7NLX3_ROSCS</name>
<dbReference type="SUPFAM" id="SSF55347">
    <property type="entry name" value="Glyceraldehyde-3-phosphate dehydrogenase-like, C-terminal domain"/>
    <property type="match status" value="1"/>
</dbReference>
<dbReference type="STRING" id="383372.Rcas_2441"/>
<dbReference type="eggNOG" id="COG0673">
    <property type="taxonomic scope" value="Bacteria"/>
</dbReference>
<evidence type="ECO:0000259" key="2">
    <source>
        <dbReference type="Pfam" id="PF22725"/>
    </source>
</evidence>
<dbReference type="InterPro" id="IPR052515">
    <property type="entry name" value="Gfo/Idh/MocA_Oxidoreductase"/>
</dbReference>
<dbReference type="PANTHER" id="PTHR43249">
    <property type="entry name" value="UDP-N-ACETYL-2-AMINO-2-DEOXY-D-GLUCURONATE OXIDASE"/>
    <property type="match status" value="1"/>
</dbReference>
<gene>
    <name evidence="3" type="ordered locus">Rcas_2441</name>
</gene>
<dbReference type="Proteomes" id="UP000000263">
    <property type="component" value="Chromosome"/>
</dbReference>
<proteinExistence type="predicted"/>
<dbReference type="Pfam" id="PF22725">
    <property type="entry name" value="GFO_IDH_MocA_C3"/>
    <property type="match status" value="1"/>
</dbReference>
<dbReference type="Gene3D" id="3.40.50.720">
    <property type="entry name" value="NAD(P)-binding Rossmann-like Domain"/>
    <property type="match status" value="1"/>
</dbReference>
<dbReference type="InterPro" id="IPR055170">
    <property type="entry name" value="GFO_IDH_MocA-like_dom"/>
</dbReference>
<dbReference type="InterPro" id="IPR036291">
    <property type="entry name" value="NAD(P)-bd_dom_sf"/>
</dbReference>
<feature type="domain" description="GFO/IDH/MocA-like oxidoreductase" evidence="2">
    <location>
        <begin position="133"/>
        <end position="245"/>
    </location>
</feature>
<dbReference type="InterPro" id="IPR000683">
    <property type="entry name" value="Gfo/Idh/MocA-like_OxRdtase_N"/>
</dbReference>
<sequence>MPEPLNVAIVGCGIGHMHAQAYRTLPELFRLMAVCDIDQSKARQFAAIHDIPRMVGDLADLCAMEDIDVIDICTPPGLHFAQVQQVLASGKHAICEKPLVGSLREADALIAAEAAAGRRVMPIFQYRFGHGLQKLKLLIERGVAGHAYLATVETAWRRRASYYDVPWRGKWATEMGGALLGHAIHAHDMLTYALGPIRSVFCRAATLVNAIEVEDTAAVALEMADGSLATLAVTLGSSAEMTRHRFCFSGMVAESNTRPYSNSGDPWTFVGDTPEQTALIEATLATFEPLPEGYAGQFYRFYHALHNGSELPVTLQDARASLELVTALYDSQRRRQPVNLPVQSDHPMYAGWLPVAPPSAC</sequence>
<organism evidence="3 4">
    <name type="scientific">Roseiflexus castenholzii (strain DSM 13941 / HLO8)</name>
    <dbReference type="NCBI Taxonomy" id="383372"/>
    <lineage>
        <taxon>Bacteria</taxon>
        <taxon>Bacillati</taxon>
        <taxon>Chloroflexota</taxon>
        <taxon>Chloroflexia</taxon>
        <taxon>Chloroflexales</taxon>
        <taxon>Roseiflexineae</taxon>
        <taxon>Roseiflexaceae</taxon>
        <taxon>Roseiflexus</taxon>
    </lineage>
</organism>
<evidence type="ECO:0000313" key="4">
    <source>
        <dbReference type="Proteomes" id="UP000000263"/>
    </source>
</evidence>
<evidence type="ECO:0000259" key="1">
    <source>
        <dbReference type="Pfam" id="PF01408"/>
    </source>
</evidence>
<accession>A7NLX3</accession>
<reference evidence="3 4" key="1">
    <citation type="submission" date="2007-08" db="EMBL/GenBank/DDBJ databases">
        <title>Complete sequence of Roseiflexus castenholzii DSM 13941.</title>
        <authorList>
            <consortium name="US DOE Joint Genome Institute"/>
            <person name="Copeland A."/>
            <person name="Lucas S."/>
            <person name="Lapidus A."/>
            <person name="Barry K."/>
            <person name="Glavina del Rio T."/>
            <person name="Dalin E."/>
            <person name="Tice H."/>
            <person name="Pitluck S."/>
            <person name="Thompson L.S."/>
            <person name="Brettin T."/>
            <person name="Bruce D."/>
            <person name="Detter J.C."/>
            <person name="Han C."/>
            <person name="Tapia R."/>
            <person name="Schmutz J."/>
            <person name="Larimer F."/>
            <person name="Land M."/>
            <person name="Hauser L."/>
            <person name="Kyrpides N."/>
            <person name="Mikhailova N."/>
            <person name="Bryant D.A."/>
            <person name="Hanada S."/>
            <person name="Tsukatani Y."/>
            <person name="Richardson P."/>
        </authorList>
    </citation>
    <scope>NUCLEOTIDE SEQUENCE [LARGE SCALE GENOMIC DNA]</scope>
    <source>
        <strain evidence="4">DSM 13941 / HLO8</strain>
    </source>
</reference>
<dbReference type="SUPFAM" id="SSF51735">
    <property type="entry name" value="NAD(P)-binding Rossmann-fold domains"/>
    <property type="match status" value="1"/>
</dbReference>
<dbReference type="EMBL" id="CP000804">
    <property type="protein sequence ID" value="ABU58521.1"/>
    <property type="molecule type" value="Genomic_DNA"/>
</dbReference>
<dbReference type="KEGG" id="rca:Rcas_2441"/>
<keyword evidence="4" id="KW-1185">Reference proteome</keyword>
<dbReference type="GO" id="GO:0000166">
    <property type="term" value="F:nucleotide binding"/>
    <property type="evidence" value="ECO:0007669"/>
    <property type="project" value="InterPro"/>
</dbReference>
<dbReference type="Gene3D" id="3.30.360.10">
    <property type="entry name" value="Dihydrodipicolinate Reductase, domain 2"/>
    <property type="match status" value="1"/>
</dbReference>
<dbReference type="HOGENOM" id="CLU_023194_1_0_0"/>
<protein>
    <submittedName>
        <fullName evidence="3">Oxidoreductase domain protein</fullName>
    </submittedName>
</protein>
<feature type="domain" description="Gfo/Idh/MocA-like oxidoreductase N-terminal" evidence="1">
    <location>
        <begin position="5"/>
        <end position="122"/>
    </location>
</feature>
<dbReference type="Pfam" id="PF01408">
    <property type="entry name" value="GFO_IDH_MocA"/>
    <property type="match status" value="1"/>
</dbReference>
<dbReference type="PANTHER" id="PTHR43249:SF1">
    <property type="entry name" value="D-GLUCOSIDE 3-DEHYDROGENASE"/>
    <property type="match status" value="1"/>
</dbReference>
<dbReference type="RefSeq" id="WP_012120945.1">
    <property type="nucleotide sequence ID" value="NC_009767.1"/>
</dbReference>